<dbReference type="Gene3D" id="1.10.357.10">
    <property type="entry name" value="Tetracycline Repressor, domain 2"/>
    <property type="match status" value="1"/>
</dbReference>
<evidence type="ECO:0000259" key="5">
    <source>
        <dbReference type="PROSITE" id="PS50977"/>
    </source>
</evidence>
<dbReference type="PANTHER" id="PTHR30055:SF234">
    <property type="entry name" value="HTH-TYPE TRANSCRIPTIONAL REGULATOR BETI"/>
    <property type="match status" value="1"/>
</dbReference>
<evidence type="ECO:0000256" key="3">
    <source>
        <dbReference type="ARBA" id="ARBA00023163"/>
    </source>
</evidence>
<sequence>MRADAQKNYLHLLAIARDTFAEHGAEASLRDIARRAEVGLGTLYRHFPTREALFEALLRSSFDALSARARELETSEPADDCLVSWLREVVALAHTLRGVIASMVAAIEAPESALHASCVAMKASGTRLLVRAQAEGLARRDIDGADLFALVGALAWLNDQPTLTARADHLFGVIAGALLVPGSADRIEDASGMSS</sequence>
<organism evidence="6 7">
    <name type="scientific">Pseudomonas petrae</name>
    <dbReference type="NCBI Taxonomy" id="2912190"/>
    <lineage>
        <taxon>Bacteria</taxon>
        <taxon>Pseudomonadati</taxon>
        <taxon>Pseudomonadota</taxon>
        <taxon>Gammaproteobacteria</taxon>
        <taxon>Pseudomonadales</taxon>
        <taxon>Pseudomonadaceae</taxon>
        <taxon>Pseudomonas</taxon>
    </lineage>
</organism>
<evidence type="ECO:0000256" key="1">
    <source>
        <dbReference type="ARBA" id="ARBA00023015"/>
    </source>
</evidence>
<dbReference type="InterPro" id="IPR036271">
    <property type="entry name" value="Tet_transcr_reg_TetR-rel_C_sf"/>
</dbReference>
<dbReference type="InterPro" id="IPR049445">
    <property type="entry name" value="TetR_SbtR-like_C"/>
</dbReference>
<dbReference type="InterPro" id="IPR050109">
    <property type="entry name" value="HTH-type_TetR-like_transc_reg"/>
</dbReference>
<dbReference type="InterPro" id="IPR009057">
    <property type="entry name" value="Homeodomain-like_sf"/>
</dbReference>
<gene>
    <name evidence="6" type="ORF">L4G47_12995</name>
</gene>
<accession>A0ABS9I6U4</accession>
<feature type="DNA-binding region" description="H-T-H motif" evidence="4">
    <location>
        <begin position="28"/>
        <end position="47"/>
    </location>
</feature>
<feature type="domain" description="HTH tetR-type" evidence="5">
    <location>
        <begin position="6"/>
        <end position="65"/>
    </location>
</feature>
<dbReference type="Pfam" id="PF00440">
    <property type="entry name" value="TetR_N"/>
    <property type="match status" value="1"/>
</dbReference>
<dbReference type="EMBL" id="JAKJXH010000012">
    <property type="protein sequence ID" value="MCF7543137.1"/>
    <property type="molecule type" value="Genomic_DNA"/>
</dbReference>
<keyword evidence="3" id="KW-0804">Transcription</keyword>
<evidence type="ECO:0000256" key="4">
    <source>
        <dbReference type="PROSITE-ProRule" id="PRU00335"/>
    </source>
</evidence>
<evidence type="ECO:0000313" key="7">
    <source>
        <dbReference type="Proteomes" id="UP001162905"/>
    </source>
</evidence>
<protein>
    <submittedName>
        <fullName evidence="6">TetR/AcrR family transcriptional regulator</fullName>
    </submittedName>
</protein>
<dbReference type="Proteomes" id="UP001162905">
    <property type="component" value="Unassembled WGS sequence"/>
</dbReference>
<dbReference type="RefSeq" id="WP_237252506.1">
    <property type="nucleotide sequence ID" value="NZ_JAKJXE010000002.1"/>
</dbReference>
<dbReference type="SUPFAM" id="SSF48498">
    <property type="entry name" value="Tetracyclin repressor-like, C-terminal domain"/>
    <property type="match status" value="1"/>
</dbReference>
<dbReference type="Pfam" id="PF21597">
    <property type="entry name" value="TetR_C_43"/>
    <property type="match status" value="1"/>
</dbReference>
<dbReference type="SUPFAM" id="SSF46689">
    <property type="entry name" value="Homeodomain-like"/>
    <property type="match status" value="1"/>
</dbReference>
<comment type="caution">
    <text evidence="6">The sequence shown here is derived from an EMBL/GenBank/DDBJ whole genome shotgun (WGS) entry which is preliminary data.</text>
</comment>
<dbReference type="InterPro" id="IPR001647">
    <property type="entry name" value="HTH_TetR"/>
</dbReference>
<reference evidence="6" key="1">
    <citation type="submission" date="2022-01" db="EMBL/GenBank/DDBJ databases">
        <title>Pseudomonas sp. nov. isolated from Antarctic regolith.</title>
        <authorList>
            <person name="Novakova D."/>
            <person name="Sedlar K."/>
        </authorList>
    </citation>
    <scope>NUCLEOTIDE SEQUENCE</scope>
    <source>
        <strain evidence="6">P2647</strain>
    </source>
</reference>
<name>A0ABS9I6U4_9PSED</name>
<dbReference type="PRINTS" id="PR00455">
    <property type="entry name" value="HTHTETR"/>
</dbReference>
<keyword evidence="7" id="KW-1185">Reference proteome</keyword>
<keyword evidence="2 4" id="KW-0238">DNA-binding</keyword>
<dbReference type="PANTHER" id="PTHR30055">
    <property type="entry name" value="HTH-TYPE TRANSCRIPTIONAL REGULATOR RUTR"/>
    <property type="match status" value="1"/>
</dbReference>
<evidence type="ECO:0000313" key="6">
    <source>
        <dbReference type="EMBL" id="MCF7543137.1"/>
    </source>
</evidence>
<proteinExistence type="predicted"/>
<dbReference type="PROSITE" id="PS50977">
    <property type="entry name" value="HTH_TETR_2"/>
    <property type="match status" value="1"/>
</dbReference>
<evidence type="ECO:0000256" key="2">
    <source>
        <dbReference type="ARBA" id="ARBA00023125"/>
    </source>
</evidence>
<keyword evidence="1" id="KW-0805">Transcription regulation</keyword>